<dbReference type="InterPro" id="IPR011978">
    <property type="entry name" value="YgfB-like"/>
</dbReference>
<dbReference type="Gene3D" id="1.20.120.740">
    <property type="entry name" value="YgfB uncharacterised protein family UPF0149, PF03695"/>
    <property type="match status" value="1"/>
</dbReference>
<evidence type="ECO:0000313" key="1">
    <source>
        <dbReference type="EMBL" id="WGZ95893.1"/>
    </source>
</evidence>
<dbReference type="Gene3D" id="3.10.450.50">
    <property type="match status" value="1"/>
</dbReference>
<accession>A0AA95HHD8</accession>
<dbReference type="AlphaFoldDB" id="A0AA95HHD8"/>
<dbReference type="Pfam" id="PF03695">
    <property type="entry name" value="UPF0149"/>
    <property type="match status" value="1"/>
</dbReference>
<dbReference type="InterPro" id="IPR036255">
    <property type="entry name" value="YgfB-like_sf"/>
</dbReference>
<dbReference type="Pfam" id="PF02810">
    <property type="entry name" value="SEC-C"/>
    <property type="match status" value="1"/>
</dbReference>
<proteinExistence type="predicted"/>
<dbReference type="Pfam" id="PF06685">
    <property type="entry name" value="DUF1186"/>
    <property type="match status" value="1"/>
</dbReference>
<dbReference type="KEGG" id="tput:QJT81_07890"/>
<gene>
    <name evidence="1" type="ORF">QJT81_07890</name>
</gene>
<dbReference type="SUPFAM" id="SSF101327">
    <property type="entry name" value="YgfB-like"/>
    <property type="match status" value="1"/>
</dbReference>
<sequence length="453" mass="50117">MAMDRQTILDKLAVFGDQDPRQPWPDYSGCGFTVADAPALAALVGDVSLLDPDGDDVWIPLHAWRALQPLMPAGLHELLLTLNPLAEDDWASVELPKVIAAAGGVAIEPLQAFILDAANAEYARSIAVDALIELVRCDVGRREQVMAVFASSLQAGTDDDEWVNSSLVSGLVEMKAVEAIEVIREAYARNKVDISFHGDLEDVEMDLGIREQRDTPRSDYGWVKDESFPPPSLEPVAKDMSLEEWDERIGQFLNFYGGEASLESLTELHGFFTAIGCAPEPIRPSEWLPEIWGGEELTPEWSDTQSLQVFLALIMPLYNSVMEELQRMDYFVIPFTKGEVEGEKITEFDGWCRGFVVGSQVGYSPLMDVPGVAPLLDVLEDTADNELHTWGIPIAEAIFQERYLNGLVRKIYRLGRGERVTTPPPLVHTAPKAGRNDPCPCGSGKKYKKCCLH</sequence>
<dbReference type="NCBIfam" id="TIGR02292">
    <property type="entry name" value="ygfB_yecA"/>
    <property type="match status" value="1"/>
</dbReference>
<dbReference type="InterPro" id="IPR010602">
    <property type="entry name" value="DUF1186"/>
</dbReference>
<dbReference type="SUPFAM" id="SSF103642">
    <property type="entry name" value="Sec-C motif"/>
    <property type="match status" value="1"/>
</dbReference>
<dbReference type="Proteomes" id="UP001301326">
    <property type="component" value="Chromosome"/>
</dbReference>
<organism evidence="1">
    <name type="scientific">Candidatus Thiothrix putei</name>
    <dbReference type="NCBI Taxonomy" id="3080811"/>
    <lineage>
        <taxon>Bacteria</taxon>
        <taxon>Pseudomonadati</taxon>
        <taxon>Pseudomonadota</taxon>
        <taxon>Gammaproteobacteria</taxon>
        <taxon>Thiotrichales</taxon>
        <taxon>Thiotrichaceae</taxon>
        <taxon>Thiothrix</taxon>
    </lineage>
</organism>
<dbReference type="InterPro" id="IPR004027">
    <property type="entry name" value="SEC_C_motif"/>
</dbReference>
<protein>
    <submittedName>
        <fullName evidence="1">UPF0149 family protein</fullName>
    </submittedName>
</protein>
<dbReference type="EMBL" id="CP124756">
    <property type="protein sequence ID" value="WGZ95893.1"/>
    <property type="molecule type" value="Genomic_DNA"/>
</dbReference>
<reference evidence="1" key="1">
    <citation type="journal article" date="2023" name="Int. J. Mol. Sci.">
        <title>Metagenomics Revealed a New Genus 'Candidatus Thiocaldithrix dubininis' gen. nov., sp. nov. and a New Species 'Candidatus Thiothrix putei' sp. nov. in the Family Thiotrichaceae, Some Members of Which Have Traits of Both Na+- and H+-Motive Energetics.</title>
        <authorList>
            <person name="Ravin N.V."/>
            <person name="Muntyan M.S."/>
            <person name="Smolyakov D.D."/>
            <person name="Rudenko T.S."/>
            <person name="Beletsky A.V."/>
            <person name="Mardanov A.V."/>
            <person name="Grabovich M.Y."/>
        </authorList>
    </citation>
    <scope>NUCLEOTIDE SEQUENCE</scope>
    <source>
        <strain evidence="1">GKL-02</strain>
    </source>
</reference>
<name>A0AA95HHD8_9GAMM</name>
<reference evidence="1" key="2">
    <citation type="submission" date="2023-04" db="EMBL/GenBank/DDBJ databases">
        <authorList>
            <person name="Beletskiy A.V."/>
            <person name="Mardanov A.V."/>
            <person name="Ravin N.V."/>
        </authorList>
    </citation>
    <scope>NUCLEOTIDE SEQUENCE</scope>
    <source>
        <strain evidence="1">GKL-02</strain>
    </source>
</reference>